<dbReference type="InterPro" id="IPR005064">
    <property type="entry name" value="BUG"/>
</dbReference>
<comment type="caution">
    <text evidence="3">The sequence shown here is derived from an EMBL/GenBank/DDBJ whole genome shotgun (WGS) entry which is preliminary data.</text>
</comment>
<name>A0A848HAQ5_9BURK</name>
<dbReference type="Gene3D" id="3.40.190.150">
    <property type="entry name" value="Bordetella uptake gene, domain 1"/>
    <property type="match status" value="1"/>
</dbReference>
<reference evidence="3 4" key="1">
    <citation type="submission" date="2020-04" db="EMBL/GenBank/DDBJ databases">
        <title>Ramlibacter sp. G-1-2-2 isolated from soil.</title>
        <authorList>
            <person name="Dahal R.H."/>
        </authorList>
    </citation>
    <scope>NUCLEOTIDE SEQUENCE [LARGE SCALE GENOMIC DNA]</scope>
    <source>
        <strain evidence="3 4">G-1-2-2</strain>
    </source>
</reference>
<dbReference type="PANTHER" id="PTHR42928">
    <property type="entry name" value="TRICARBOXYLATE-BINDING PROTEIN"/>
    <property type="match status" value="1"/>
</dbReference>
<evidence type="ECO:0000256" key="1">
    <source>
        <dbReference type="ARBA" id="ARBA00006987"/>
    </source>
</evidence>
<comment type="similarity">
    <text evidence="1">Belongs to the UPF0065 (bug) family.</text>
</comment>
<dbReference type="CDD" id="cd13578">
    <property type="entry name" value="PBP2_Bug27"/>
    <property type="match status" value="1"/>
</dbReference>
<dbReference type="SUPFAM" id="SSF53850">
    <property type="entry name" value="Periplasmic binding protein-like II"/>
    <property type="match status" value="1"/>
</dbReference>
<dbReference type="InterPro" id="IPR042100">
    <property type="entry name" value="Bug_dom1"/>
</dbReference>
<accession>A0A848HAQ5</accession>
<sequence>MQTRRFLAAAAAALALAASFQAAAAWPEKPIRFVVPWPAGGSSDAAARLVAKHLGDRLKQPVLIDNKAGASGNIGTGDVARAAPDGYTLLLSSGPFSINPSLYRTLPFDTLKDFVPVAQIANTPSVLVVYPGTPARSMQEFVALAHDPSKPLAVATPGNGSAQHLALELLRKKAGLSINHIPYKGGAPAVTDVLGGQVSAMMSGFPEVAPHIKAGKLRALAVTTEGRSSFLPDVPALTELKLADAGSAGWNGIHVPAKTPPEIVARLHDEVNAVLEMPEVKEQLAALGFEVRRTSQKDFATFVTQQIVRWKQAVELSGARID</sequence>
<keyword evidence="4" id="KW-1185">Reference proteome</keyword>
<dbReference type="PIRSF" id="PIRSF017082">
    <property type="entry name" value="YflP"/>
    <property type="match status" value="1"/>
</dbReference>
<dbReference type="PANTHER" id="PTHR42928:SF5">
    <property type="entry name" value="BLR1237 PROTEIN"/>
    <property type="match status" value="1"/>
</dbReference>
<evidence type="ECO:0000313" key="4">
    <source>
        <dbReference type="Proteomes" id="UP000541185"/>
    </source>
</evidence>
<feature type="chain" id="PRO_5032487301" evidence="2">
    <location>
        <begin position="25"/>
        <end position="322"/>
    </location>
</feature>
<evidence type="ECO:0000313" key="3">
    <source>
        <dbReference type="EMBL" id="NML47122.1"/>
    </source>
</evidence>
<protein>
    <submittedName>
        <fullName evidence="3">Tripartite tricarboxylate transporter substrate binding protein</fullName>
    </submittedName>
</protein>
<keyword evidence="2" id="KW-0732">Signal</keyword>
<dbReference type="Pfam" id="PF03401">
    <property type="entry name" value="TctC"/>
    <property type="match status" value="1"/>
</dbReference>
<dbReference type="RefSeq" id="WP_169421419.1">
    <property type="nucleotide sequence ID" value="NZ_JABBFX010000003.1"/>
</dbReference>
<evidence type="ECO:0000256" key="2">
    <source>
        <dbReference type="SAM" id="SignalP"/>
    </source>
</evidence>
<organism evidence="3 4">
    <name type="scientific">Ramlibacter agri</name>
    <dbReference type="NCBI Taxonomy" id="2728837"/>
    <lineage>
        <taxon>Bacteria</taxon>
        <taxon>Pseudomonadati</taxon>
        <taxon>Pseudomonadota</taxon>
        <taxon>Betaproteobacteria</taxon>
        <taxon>Burkholderiales</taxon>
        <taxon>Comamonadaceae</taxon>
        <taxon>Ramlibacter</taxon>
    </lineage>
</organism>
<proteinExistence type="inferred from homology"/>
<gene>
    <name evidence="3" type="ORF">HHL11_25475</name>
</gene>
<dbReference type="Gene3D" id="3.40.190.10">
    <property type="entry name" value="Periplasmic binding protein-like II"/>
    <property type="match status" value="1"/>
</dbReference>
<feature type="signal peptide" evidence="2">
    <location>
        <begin position="1"/>
        <end position="24"/>
    </location>
</feature>
<dbReference type="AlphaFoldDB" id="A0A848HAQ5"/>
<dbReference type="EMBL" id="JABBFX010000003">
    <property type="protein sequence ID" value="NML47122.1"/>
    <property type="molecule type" value="Genomic_DNA"/>
</dbReference>
<dbReference type="Proteomes" id="UP000541185">
    <property type="component" value="Unassembled WGS sequence"/>
</dbReference>